<dbReference type="Proteomes" id="UP001597475">
    <property type="component" value="Unassembled WGS sequence"/>
</dbReference>
<keyword evidence="2" id="KW-1185">Reference proteome</keyword>
<evidence type="ECO:0000313" key="2">
    <source>
        <dbReference type="Proteomes" id="UP001597475"/>
    </source>
</evidence>
<dbReference type="RefSeq" id="WP_386843349.1">
    <property type="nucleotide sequence ID" value="NZ_JBHUMK010000014.1"/>
</dbReference>
<organism evidence="1 2">
    <name type="scientific">Deinococcus taklimakanensis</name>
    <dbReference type="NCBI Taxonomy" id="536443"/>
    <lineage>
        <taxon>Bacteria</taxon>
        <taxon>Thermotogati</taxon>
        <taxon>Deinococcota</taxon>
        <taxon>Deinococci</taxon>
        <taxon>Deinococcales</taxon>
        <taxon>Deinococcaceae</taxon>
        <taxon>Deinococcus</taxon>
    </lineage>
</organism>
<dbReference type="EMBL" id="JBHUMK010000014">
    <property type="protein sequence ID" value="MFD2608642.1"/>
    <property type="molecule type" value="Genomic_DNA"/>
</dbReference>
<protein>
    <submittedName>
        <fullName evidence="1">Uncharacterized protein</fullName>
    </submittedName>
</protein>
<proteinExistence type="predicted"/>
<name>A0ABW5P025_9DEIO</name>
<reference evidence="2" key="1">
    <citation type="journal article" date="2019" name="Int. J. Syst. Evol. Microbiol.">
        <title>The Global Catalogue of Microorganisms (GCM) 10K type strain sequencing project: providing services to taxonomists for standard genome sequencing and annotation.</title>
        <authorList>
            <consortium name="The Broad Institute Genomics Platform"/>
            <consortium name="The Broad Institute Genome Sequencing Center for Infectious Disease"/>
            <person name="Wu L."/>
            <person name="Ma J."/>
        </authorList>
    </citation>
    <scope>NUCLEOTIDE SEQUENCE [LARGE SCALE GENOMIC DNA]</scope>
    <source>
        <strain evidence="2">KCTC 33842</strain>
    </source>
</reference>
<sequence length="208" mass="22299">MPPELLELLDYFTPLAGARHDSPGGVVTLLTPETNVLALNAAYLPAGERAAAEVCSPLVVSTHAPAQGEAALRLETFSPDEARESVPLVEQVSRLYLPEWCRVLALSHGTPGWAAWLALHFARVLEPQRDYVLLLAYREGAAVGAGLWRPSGPTGSALHLWGVLDTAARLPLLHAAARLGDGPPRYSCVVPPEEGQVFFAQVLEATQE</sequence>
<evidence type="ECO:0000313" key="1">
    <source>
        <dbReference type="EMBL" id="MFD2608642.1"/>
    </source>
</evidence>
<accession>A0ABW5P025</accession>
<comment type="caution">
    <text evidence="1">The sequence shown here is derived from an EMBL/GenBank/DDBJ whole genome shotgun (WGS) entry which is preliminary data.</text>
</comment>
<gene>
    <name evidence="1" type="ORF">ACFSR9_04185</name>
</gene>